<dbReference type="CDD" id="cd13630">
    <property type="entry name" value="PBP2_PDT_1"/>
    <property type="match status" value="1"/>
</dbReference>
<dbReference type="PROSITE" id="PS00858">
    <property type="entry name" value="PREPHENATE_DEHYDR_2"/>
    <property type="match status" value="1"/>
</dbReference>
<dbReference type="NCBIfam" id="NF008865">
    <property type="entry name" value="PRK11898.1"/>
    <property type="match status" value="1"/>
</dbReference>
<dbReference type="RefSeq" id="WP_183347475.1">
    <property type="nucleotide sequence ID" value="NZ_JACHEO010000001.1"/>
</dbReference>
<dbReference type="AlphaFoldDB" id="A0A840UYL7"/>
<reference evidence="24 25" key="1">
    <citation type="submission" date="2020-08" db="EMBL/GenBank/DDBJ databases">
        <title>Genomic Encyclopedia of Type Strains, Phase IV (KMG-IV): sequencing the most valuable type-strain genomes for metagenomic binning, comparative biology and taxonomic classification.</title>
        <authorList>
            <person name="Goeker M."/>
        </authorList>
    </citation>
    <scope>NUCLEOTIDE SEQUENCE [LARGE SCALE GENOMIC DNA]</scope>
    <source>
        <strain evidence="24 25">DSM 28570</strain>
    </source>
</reference>
<dbReference type="PIRSF" id="PIRSF001500">
    <property type="entry name" value="Chor_mut_pdt_Ppr"/>
    <property type="match status" value="1"/>
</dbReference>
<evidence type="ECO:0000256" key="20">
    <source>
        <dbReference type="PIRSR" id="PIRSR001500-2"/>
    </source>
</evidence>
<dbReference type="GO" id="GO:0004106">
    <property type="term" value="F:chorismate mutase activity"/>
    <property type="evidence" value="ECO:0007669"/>
    <property type="project" value="UniProtKB-EC"/>
</dbReference>
<dbReference type="PROSITE" id="PS00857">
    <property type="entry name" value="PREPHENATE_DEHYDR_1"/>
    <property type="match status" value="1"/>
</dbReference>
<dbReference type="PROSITE" id="PS51671">
    <property type="entry name" value="ACT"/>
    <property type="match status" value="1"/>
</dbReference>
<name>A0A840UYL7_9BACT</name>
<dbReference type="InterPro" id="IPR036263">
    <property type="entry name" value="Chorismate_II_sf"/>
</dbReference>
<dbReference type="EMBL" id="JACHEO010000001">
    <property type="protein sequence ID" value="MBB5346539.1"/>
    <property type="molecule type" value="Genomic_DNA"/>
</dbReference>
<dbReference type="InterPro" id="IPR036979">
    <property type="entry name" value="CM_dom_sf"/>
</dbReference>
<dbReference type="Pfam" id="PF01842">
    <property type="entry name" value="ACT"/>
    <property type="match status" value="1"/>
</dbReference>
<dbReference type="GO" id="GO:0005737">
    <property type="term" value="C:cytoplasm"/>
    <property type="evidence" value="ECO:0007669"/>
    <property type="project" value="UniProtKB-SubCell"/>
</dbReference>
<evidence type="ECO:0000256" key="11">
    <source>
        <dbReference type="ARBA" id="ARBA00023141"/>
    </source>
</evidence>
<feature type="binding site" evidence="19">
    <location>
        <position position="89"/>
    </location>
    <ligand>
        <name>substrate</name>
    </ligand>
</feature>
<keyword evidence="15" id="KW-0511">Multifunctional enzyme</keyword>
<dbReference type="Gene3D" id="3.40.190.10">
    <property type="entry name" value="Periplasmic binding protein-like II"/>
    <property type="match status" value="2"/>
</dbReference>
<keyword evidence="14 24" id="KW-0456">Lyase</keyword>
<evidence type="ECO:0000313" key="24">
    <source>
        <dbReference type="EMBL" id="MBB5346539.1"/>
    </source>
</evidence>
<dbReference type="Gene3D" id="1.20.59.10">
    <property type="entry name" value="Chorismate mutase"/>
    <property type="match status" value="1"/>
</dbReference>
<dbReference type="FunFam" id="3.40.190.10:FF:000029">
    <property type="entry name" value="Chorismate mutase/Prephenate dehydratase"/>
    <property type="match status" value="1"/>
</dbReference>
<dbReference type="PANTHER" id="PTHR21022:SF19">
    <property type="entry name" value="PREPHENATE DEHYDRATASE-RELATED"/>
    <property type="match status" value="1"/>
</dbReference>
<accession>A0A840UYL7</accession>
<dbReference type="InterPro" id="IPR018528">
    <property type="entry name" value="Preph_deHydtase_CS"/>
</dbReference>
<feature type="binding site" evidence="19">
    <location>
        <position position="50"/>
    </location>
    <ligand>
        <name>substrate</name>
    </ligand>
</feature>
<dbReference type="GO" id="GO:0004664">
    <property type="term" value="F:prephenate dehydratase activity"/>
    <property type="evidence" value="ECO:0007669"/>
    <property type="project" value="UniProtKB-EC"/>
</dbReference>
<comment type="catalytic activity">
    <reaction evidence="18">
        <text>prephenate + H(+) = 3-phenylpyruvate + CO2 + H2O</text>
        <dbReference type="Rhea" id="RHEA:21648"/>
        <dbReference type="ChEBI" id="CHEBI:15377"/>
        <dbReference type="ChEBI" id="CHEBI:15378"/>
        <dbReference type="ChEBI" id="CHEBI:16526"/>
        <dbReference type="ChEBI" id="CHEBI:18005"/>
        <dbReference type="ChEBI" id="CHEBI:29934"/>
        <dbReference type="EC" id="4.2.1.51"/>
    </reaction>
</comment>
<feature type="domain" description="ACT" evidence="23">
    <location>
        <begin position="280"/>
        <end position="358"/>
    </location>
</feature>
<evidence type="ECO:0000256" key="7">
    <source>
        <dbReference type="ARBA" id="ARBA00013147"/>
    </source>
</evidence>
<keyword evidence="12" id="KW-0584">Phenylalanine biosynthesis</keyword>
<feature type="binding site" evidence="19">
    <location>
        <position position="41"/>
    </location>
    <ligand>
        <name>substrate</name>
    </ligand>
</feature>
<keyword evidence="13 24" id="KW-0413">Isomerase</keyword>
<dbReference type="EC" id="4.2.1.51" evidence="7"/>
<dbReference type="UniPathway" id="UPA00120">
    <property type="reaction ID" value="UER00203"/>
</dbReference>
<keyword evidence="11" id="KW-0057">Aromatic amino acid biosynthesis</keyword>
<evidence type="ECO:0000256" key="4">
    <source>
        <dbReference type="ARBA" id="ARBA00004741"/>
    </source>
</evidence>
<evidence type="ECO:0000256" key="6">
    <source>
        <dbReference type="ARBA" id="ARBA00012404"/>
    </source>
</evidence>
<dbReference type="SUPFAM" id="SSF53850">
    <property type="entry name" value="Periplasmic binding protein-like II"/>
    <property type="match status" value="1"/>
</dbReference>
<evidence type="ECO:0000256" key="17">
    <source>
        <dbReference type="ARBA" id="ARBA00031520"/>
    </source>
</evidence>
<evidence type="ECO:0000256" key="10">
    <source>
        <dbReference type="ARBA" id="ARBA00022605"/>
    </source>
</evidence>
<comment type="caution">
    <text evidence="24">The sequence shown here is derived from an EMBL/GenBank/DDBJ whole genome shotgun (WGS) entry which is preliminary data.</text>
</comment>
<dbReference type="InterPro" id="IPR045865">
    <property type="entry name" value="ACT-like_dom_sf"/>
</dbReference>
<gene>
    <name evidence="24" type="ORF">HNQ81_000246</name>
</gene>
<comment type="subcellular location">
    <subcellularLocation>
        <location evidence="3">Cytoplasm</location>
    </subcellularLocation>
</comment>
<dbReference type="CDD" id="cd04905">
    <property type="entry name" value="ACT_CM-PDT"/>
    <property type="match status" value="1"/>
</dbReference>
<sequence length="366" mass="41422">MVDEQKNEIHHIRKNIDALDSEILTLLKRRIGFAREIGRLKDENNRAKWDPLRERQIYERLLKENGCSFPEDSLRTIFHEIITACRLSQRNIEVAYLGPEATFSHLAGVKYFGHSATYNPQDAIDDVFSEVEKGRTPYGIVPVENSIEGSVVSTLDSFMKYKVQICGEVQLEISHNLVCRSGNIEDIQTVASHAQPLAQCREWLRKHLPNIPTLPVLSTGAAAQMAANNPNIGAIASSLAIKRYELQVVVKGIEDYRGNTTRFLVIGKKSPSASGQDRTSLLVGTMDRPGALNEILTVLSEEEINLTKLESRPIKGKQWKYLFFLDMIGHIEDEKIFRGCERLRPLCSYFEWLGSYPQSNYLPSDT</sequence>
<evidence type="ECO:0000256" key="3">
    <source>
        <dbReference type="ARBA" id="ARBA00004496"/>
    </source>
</evidence>
<dbReference type="SUPFAM" id="SSF48600">
    <property type="entry name" value="Chorismate mutase II"/>
    <property type="match status" value="1"/>
</dbReference>
<evidence type="ECO:0000256" key="14">
    <source>
        <dbReference type="ARBA" id="ARBA00023239"/>
    </source>
</evidence>
<evidence type="ECO:0000256" key="2">
    <source>
        <dbReference type="ARBA" id="ARBA00002364"/>
    </source>
</evidence>
<evidence type="ECO:0000256" key="1">
    <source>
        <dbReference type="ARBA" id="ARBA00000824"/>
    </source>
</evidence>
<keyword evidence="9" id="KW-0963">Cytoplasm</keyword>
<keyword evidence="10" id="KW-0028">Amino-acid biosynthesis</keyword>
<evidence type="ECO:0000259" key="21">
    <source>
        <dbReference type="PROSITE" id="PS51168"/>
    </source>
</evidence>
<dbReference type="GO" id="GO:0046417">
    <property type="term" value="P:chorismate metabolic process"/>
    <property type="evidence" value="ECO:0007669"/>
    <property type="project" value="InterPro"/>
</dbReference>
<evidence type="ECO:0000256" key="12">
    <source>
        <dbReference type="ARBA" id="ARBA00023222"/>
    </source>
</evidence>
<dbReference type="Pfam" id="PF00800">
    <property type="entry name" value="PDT"/>
    <property type="match status" value="1"/>
</dbReference>
<keyword evidence="25" id="KW-1185">Reference proteome</keyword>
<feature type="site" description="Essential for prephenate dehydratase activity" evidence="20">
    <location>
        <position position="261"/>
    </location>
</feature>
<dbReference type="InterPro" id="IPR002912">
    <property type="entry name" value="ACT_dom"/>
</dbReference>
<evidence type="ECO:0000256" key="15">
    <source>
        <dbReference type="ARBA" id="ARBA00023268"/>
    </source>
</evidence>
<dbReference type="EC" id="5.4.99.5" evidence="6"/>
<feature type="domain" description="Prephenate dehydratase" evidence="22">
    <location>
        <begin position="93"/>
        <end position="268"/>
    </location>
</feature>
<dbReference type="PANTHER" id="PTHR21022">
    <property type="entry name" value="PREPHENATE DEHYDRATASE P PROTEIN"/>
    <property type="match status" value="1"/>
</dbReference>
<dbReference type="InterPro" id="IPR002701">
    <property type="entry name" value="CM_II_prokaryot"/>
</dbReference>
<proteinExistence type="predicted"/>
<dbReference type="UniPathway" id="UPA00121">
    <property type="reaction ID" value="UER00345"/>
</dbReference>
<dbReference type="SUPFAM" id="SSF55021">
    <property type="entry name" value="ACT-like"/>
    <property type="match status" value="1"/>
</dbReference>
<dbReference type="InterPro" id="IPR008242">
    <property type="entry name" value="Chor_mutase/pphenate_deHydtase"/>
</dbReference>
<evidence type="ECO:0000256" key="13">
    <source>
        <dbReference type="ARBA" id="ARBA00023235"/>
    </source>
</evidence>
<evidence type="ECO:0000256" key="8">
    <source>
        <dbReference type="ARBA" id="ARBA00014401"/>
    </source>
</evidence>
<comment type="function">
    <text evidence="2">Catalyzes the Claisen rearrangement of chorismate to prephenate and the decarboxylation/dehydration of prephenate to phenylpyruvate.</text>
</comment>
<evidence type="ECO:0000259" key="23">
    <source>
        <dbReference type="PROSITE" id="PS51671"/>
    </source>
</evidence>
<dbReference type="Pfam" id="PF01817">
    <property type="entry name" value="CM_2"/>
    <property type="match status" value="1"/>
</dbReference>
<dbReference type="PROSITE" id="PS51168">
    <property type="entry name" value="CHORISMATE_MUT_2"/>
    <property type="match status" value="1"/>
</dbReference>
<evidence type="ECO:0000313" key="25">
    <source>
        <dbReference type="Proteomes" id="UP000539642"/>
    </source>
</evidence>
<feature type="domain" description="Chorismate mutase" evidence="21">
    <location>
        <begin position="3"/>
        <end position="93"/>
    </location>
</feature>
<organism evidence="24 25">
    <name type="scientific">Desulfoprunum benzoelyticum</name>
    <dbReference type="NCBI Taxonomy" id="1506996"/>
    <lineage>
        <taxon>Bacteria</taxon>
        <taxon>Pseudomonadati</taxon>
        <taxon>Thermodesulfobacteriota</taxon>
        <taxon>Desulfobulbia</taxon>
        <taxon>Desulfobulbales</taxon>
        <taxon>Desulfobulbaceae</taxon>
        <taxon>Desulfoprunum</taxon>
    </lineage>
</organism>
<feature type="binding site" evidence="19">
    <location>
        <position position="13"/>
    </location>
    <ligand>
        <name>substrate</name>
    </ligand>
</feature>
<evidence type="ECO:0000256" key="5">
    <source>
        <dbReference type="ARBA" id="ARBA00004817"/>
    </source>
</evidence>
<comment type="pathway">
    <text evidence="4">Amino-acid biosynthesis; L-phenylalanine biosynthesis; phenylpyruvate from prephenate: step 1/1.</text>
</comment>
<evidence type="ECO:0000259" key="22">
    <source>
        <dbReference type="PROSITE" id="PS51171"/>
    </source>
</evidence>
<evidence type="ECO:0000256" key="19">
    <source>
        <dbReference type="PIRSR" id="PIRSR001500-1"/>
    </source>
</evidence>
<feature type="binding site" evidence="19">
    <location>
        <position position="30"/>
    </location>
    <ligand>
        <name>substrate</name>
    </ligand>
</feature>
<dbReference type="InterPro" id="IPR001086">
    <property type="entry name" value="Preph_deHydtase"/>
</dbReference>
<evidence type="ECO:0000256" key="16">
    <source>
        <dbReference type="ARBA" id="ARBA00031175"/>
    </source>
</evidence>
<comment type="pathway">
    <text evidence="5">Metabolic intermediate biosynthesis; prephenate biosynthesis; prephenate from chorismate: step 1/1.</text>
</comment>
<feature type="binding site" evidence="19">
    <location>
        <position position="85"/>
    </location>
    <ligand>
        <name>substrate</name>
    </ligand>
</feature>
<protein>
    <recommendedName>
        <fullName evidence="8">Bifunctional chorismate mutase/prephenate dehydratase</fullName>
        <ecNumber evidence="7">4.2.1.51</ecNumber>
        <ecNumber evidence="6">5.4.99.5</ecNumber>
    </recommendedName>
    <alternativeName>
        <fullName evidence="17">Chorismate mutase-prephenate dehydratase</fullName>
    </alternativeName>
    <alternativeName>
        <fullName evidence="16">p-protein</fullName>
    </alternativeName>
</protein>
<evidence type="ECO:0000256" key="18">
    <source>
        <dbReference type="ARBA" id="ARBA00047848"/>
    </source>
</evidence>
<dbReference type="PROSITE" id="PS51171">
    <property type="entry name" value="PREPHENATE_DEHYDR_3"/>
    <property type="match status" value="1"/>
</dbReference>
<evidence type="ECO:0000256" key="9">
    <source>
        <dbReference type="ARBA" id="ARBA00022490"/>
    </source>
</evidence>
<dbReference type="GO" id="GO:0009094">
    <property type="term" value="P:L-phenylalanine biosynthetic process"/>
    <property type="evidence" value="ECO:0007669"/>
    <property type="project" value="UniProtKB-UniPathway"/>
</dbReference>
<comment type="catalytic activity">
    <reaction evidence="1">
        <text>chorismate = prephenate</text>
        <dbReference type="Rhea" id="RHEA:13897"/>
        <dbReference type="ChEBI" id="CHEBI:29748"/>
        <dbReference type="ChEBI" id="CHEBI:29934"/>
        <dbReference type="EC" id="5.4.99.5"/>
    </reaction>
</comment>
<dbReference type="SMART" id="SM00830">
    <property type="entry name" value="CM_2"/>
    <property type="match status" value="1"/>
</dbReference>
<dbReference type="Proteomes" id="UP000539642">
    <property type="component" value="Unassembled WGS sequence"/>
</dbReference>
<dbReference type="Gene3D" id="3.30.70.260">
    <property type="match status" value="1"/>
</dbReference>
<feature type="binding site" evidence="19">
    <location>
        <position position="54"/>
    </location>
    <ligand>
        <name>substrate</name>
    </ligand>
</feature>